<dbReference type="InterPro" id="IPR033467">
    <property type="entry name" value="Tesmin/TSO1-like_CXC"/>
</dbReference>
<feature type="region of interest" description="Disordered" evidence="4">
    <location>
        <begin position="717"/>
        <end position="740"/>
    </location>
</feature>
<dbReference type="PROSITE" id="PS51634">
    <property type="entry name" value="CRC"/>
    <property type="match status" value="1"/>
</dbReference>
<sequence>MLVQTFRVLPIGKRQPGRFSTSPALAGEGSSLQPIERWTFGARGRRVGHLTSADAPQSLQALCVHRLTARQSREMLMECALSAYTDPAPLGEHLDDELRAFSPPATRKSLSSSDASDAQGTCPPLQAPPTLSATPATGDDCGACSACVDKPKFGGPGIKRKGCLAKRASMEPRATVGLLDSVLRPPVLTTPPDAYSGSSGALGRRARSSSLSHGASAASLASKPPLTDAHGKLEREECVDSPPLRKDYALRKRGAAAGEQIMMEHARRGADDEGDELFALCQDVDDDADAPSAGRGGLSHKKPKGSPRGGSRLGVPSTPMLKTPELAEAAAGASLGMSPLSEFASLLHMTPRLPEQGGLPDTSPLFQLASLMEKTPRMDVAHGKKDGAAEPEELSKALLASVETPSPGEGTTGQLRRDLSRALLQATSLSSPGARGQMLPPPPRGGEDTLRHRKRKLEGELGEGEGGMFDMVGHVVLGDERLMISELLDPDSLELKPPPGRAKHRSKGKEKEKGKPSRCRCDRSGCLKRYCVCFAAGNACSPSCKCKGCHNDDTTDDRKATREQAILDMQKKKANAFNPRVDGEGDAKVHLSGCNCKKSACRKRYCECFQAGVKCTEKCKCCVCHNPAGANPHAGLGCADDAALGSELLALTDELPSPSAAELRRQTPTMSPVGSSPGGLRTFASLGRPSAARGSPFTSLLHSPAVASPALDGLAAAAAAAEGHAEAHSEEEAEMPGSPEPMRAAASVEMMPSPDAGLILPQAKAAPAADTPEPCVGEASRGGGTPSPPALGGGEWRVARGLHAKG</sequence>
<keyword evidence="7" id="KW-1185">Reference proteome</keyword>
<evidence type="ECO:0000256" key="2">
    <source>
        <dbReference type="ARBA" id="ARBA00007267"/>
    </source>
</evidence>
<dbReference type="GO" id="GO:0006355">
    <property type="term" value="P:regulation of DNA-templated transcription"/>
    <property type="evidence" value="ECO:0007669"/>
    <property type="project" value="TreeGrafter"/>
</dbReference>
<feature type="region of interest" description="Disordered" evidence="4">
    <location>
        <begin position="103"/>
        <end position="133"/>
    </location>
</feature>
<reference evidence="6 7" key="1">
    <citation type="journal article" date="2024" name="Science">
        <title>Giant polyketide synthase enzymes in the biosynthesis of giant marine polyether toxins.</title>
        <authorList>
            <person name="Fallon T.R."/>
            <person name="Shende V.V."/>
            <person name="Wierzbicki I.H."/>
            <person name="Pendleton A.L."/>
            <person name="Watervoot N.F."/>
            <person name="Auber R.P."/>
            <person name="Gonzalez D.J."/>
            <person name="Wisecaver J.H."/>
            <person name="Moore B.S."/>
        </authorList>
    </citation>
    <scope>NUCLEOTIDE SEQUENCE [LARGE SCALE GENOMIC DNA]</scope>
    <source>
        <strain evidence="6 7">12B1</strain>
    </source>
</reference>
<comment type="caution">
    <text evidence="6">The sequence shown here is derived from an EMBL/GenBank/DDBJ whole genome shotgun (WGS) entry which is preliminary data.</text>
</comment>
<dbReference type="InterPro" id="IPR028307">
    <property type="entry name" value="Lin-54_fam"/>
</dbReference>
<dbReference type="PANTHER" id="PTHR12446">
    <property type="entry name" value="TESMIN/TSO1-RELATED"/>
    <property type="match status" value="1"/>
</dbReference>
<dbReference type="AlphaFoldDB" id="A0AB34IFR8"/>
<feature type="compositionally biased region" description="Polar residues" evidence="4">
    <location>
        <begin position="108"/>
        <end position="119"/>
    </location>
</feature>
<evidence type="ECO:0000256" key="3">
    <source>
        <dbReference type="ARBA" id="ARBA00023242"/>
    </source>
</evidence>
<evidence type="ECO:0000259" key="5">
    <source>
        <dbReference type="PROSITE" id="PS51634"/>
    </source>
</evidence>
<feature type="region of interest" description="Disordered" evidence="4">
    <location>
        <begin position="184"/>
        <end position="240"/>
    </location>
</feature>
<comment type="similarity">
    <text evidence="2">Belongs to the lin-54 family.</text>
</comment>
<feature type="compositionally biased region" description="Gly residues" evidence="4">
    <location>
        <begin position="780"/>
        <end position="795"/>
    </location>
</feature>
<feature type="compositionally biased region" description="Basic and acidic residues" evidence="4">
    <location>
        <begin position="229"/>
        <end position="240"/>
    </location>
</feature>
<organism evidence="6 7">
    <name type="scientific">Prymnesium parvum</name>
    <name type="common">Toxic golden alga</name>
    <dbReference type="NCBI Taxonomy" id="97485"/>
    <lineage>
        <taxon>Eukaryota</taxon>
        <taxon>Haptista</taxon>
        <taxon>Haptophyta</taxon>
        <taxon>Prymnesiophyceae</taxon>
        <taxon>Prymnesiales</taxon>
        <taxon>Prymnesiaceae</taxon>
        <taxon>Prymnesium</taxon>
    </lineage>
</organism>
<dbReference type="PANTHER" id="PTHR12446:SF34">
    <property type="entry name" value="PROTEIN LIN-54 HOMOLOG"/>
    <property type="match status" value="1"/>
</dbReference>
<feature type="region of interest" description="Disordered" evidence="4">
    <location>
        <begin position="286"/>
        <end position="319"/>
    </location>
</feature>
<feature type="region of interest" description="Disordered" evidence="4">
    <location>
        <begin position="658"/>
        <end position="687"/>
    </location>
</feature>
<dbReference type="InterPro" id="IPR005172">
    <property type="entry name" value="CRC"/>
</dbReference>
<keyword evidence="3" id="KW-0539">Nucleus</keyword>
<dbReference type="GO" id="GO:0005634">
    <property type="term" value="C:nucleus"/>
    <property type="evidence" value="ECO:0007669"/>
    <property type="project" value="UniProtKB-SubCell"/>
</dbReference>
<dbReference type="EMBL" id="JBGBPQ010000029">
    <property type="protein sequence ID" value="KAL1496278.1"/>
    <property type="molecule type" value="Genomic_DNA"/>
</dbReference>
<dbReference type="SMART" id="SM01114">
    <property type="entry name" value="CXC"/>
    <property type="match status" value="2"/>
</dbReference>
<feature type="region of interest" description="Disordered" evidence="4">
    <location>
        <begin position="426"/>
        <end position="450"/>
    </location>
</feature>
<feature type="domain" description="CRC" evidence="5">
    <location>
        <begin position="515"/>
        <end position="629"/>
    </location>
</feature>
<evidence type="ECO:0000256" key="1">
    <source>
        <dbReference type="ARBA" id="ARBA00004123"/>
    </source>
</evidence>
<dbReference type="Pfam" id="PF03638">
    <property type="entry name" value="TCR"/>
    <property type="match status" value="2"/>
</dbReference>
<dbReference type="Proteomes" id="UP001515480">
    <property type="component" value="Unassembled WGS sequence"/>
</dbReference>
<evidence type="ECO:0000313" key="6">
    <source>
        <dbReference type="EMBL" id="KAL1496278.1"/>
    </source>
</evidence>
<accession>A0AB34IFR8</accession>
<proteinExistence type="inferred from homology"/>
<feature type="region of interest" description="Disordered" evidence="4">
    <location>
        <begin position="764"/>
        <end position="806"/>
    </location>
</feature>
<evidence type="ECO:0000256" key="4">
    <source>
        <dbReference type="SAM" id="MobiDB-lite"/>
    </source>
</evidence>
<feature type="region of interest" description="Disordered" evidence="4">
    <location>
        <begin position="489"/>
        <end position="516"/>
    </location>
</feature>
<evidence type="ECO:0000313" key="7">
    <source>
        <dbReference type="Proteomes" id="UP001515480"/>
    </source>
</evidence>
<feature type="compositionally biased region" description="Low complexity" evidence="4">
    <location>
        <begin position="196"/>
        <end position="222"/>
    </location>
</feature>
<name>A0AB34IFR8_PRYPA</name>
<protein>
    <recommendedName>
        <fullName evidence="5">CRC domain-containing protein</fullName>
    </recommendedName>
</protein>
<gene>
    <name evidence="6" type="ORF">AB1Y20_016241</name>
</gene>
<comment type="subcellular location">
    <subcellularLocation>
        <location evidence="1">Nucleus</location>
    </subcellularLocation>
</comment>